<evidence type="ECO:0000313" key="4">
    <source>
        <dbReference type="Proteomes" id="UP000190037"/>
    </source>
</evidence>
<comment type="caution">
    <text evidence="3">The sequence shown here is derived from an EMBL/GenBank/DDBJ whole genome shotgun (WGS) entry which is preliminary data.</text>
</comment>
<accession>A0A1T3NP44</accession>
<reference evidence="3 4" key="1">
    <citation type="submission" date="2017-03" db="EMBL/GenBank/DDBJ databases">
        <title>Draft genome sequence of Streptomyces scabrisporus NF3, endophyte isolated from Amphipterygium adstringens.</title>
        <authorList>
            <person name="Vazquez M."/>
            <person name="Ceapa C.D."/>
            <person name="Rodriguez Luna D."/>
            <person name="Sanchez Esquivel S."/>
        </authorList>
    </citation>
    <scope>NUCLEOTIDE SEQUENCE [LARGE SCALE GENOMIC DNA]</scope>
    <source>
        <strain evidence="3 4">NF3</strain>
    </source>
</reference>
<dbReference type="InterPro" id="IPR029016">
    <property type="entry name" value="GAF-like_dom_sf"/>
</dbReference>
<dbReference type="STRING" id="159449.B4N89_36365"/>
<organism evidence="3 4">
    <name type="scientific">Embleya scabrispora</name>
    <dbReference type="NCBI Taxonomy" id="159449"/>
    <lineage>
        <taxon>Bacteria</taxon>
        <taxon>Bacillati</taxon>
        <taxon>Actinomycetota</taxon>
        <taxon>Actinomycetes</taxon>
        <taxon>Kitasatosporales</taxon>
        <taxon>Streptomycetaceae</taxon>
        <taxon>Embleya</taxon>
    </lineage>
</organism>
<sequence length="382" mass="41377">MIAAHARALGLARSLIYLVDVQQQILRLVPGSGERAGTADVAPEAELRIDATLAGRAFQSVELVESPAGADDVESGEAPTRRLWLPLVDGAERLGVLGLETDEAGDAVLDEACDLALLVGLLLVSKRAYSDTYERMVRTRPMGLAAEMQWTLMPPGSFAGTRATVSAAMEPAYEMGGDAYEYAVDGNTAHLAVFDAMGHDTSAGLTVALALAGCRSSRRHGVGLVETSEAIEDALVEQFGRSRYATAVIAELDLLTGALTWVNRGHHPPIVIRNGQWVATLERPPAHPMGTEMGLPVRLYDEQLEPGDWLLLYTDGVTDARNPRGETFGLDRFVDFVIRNIADGLPAPETLRRLIRAIREYHHDRLRDDATILLLQWHGASA</sequence>
<feature type="domain" description="PPM-type phosphatase" evidence="2">
    <location>
        <begin position="160"/>
        <end position="377"/>
    </location>
</feature>
<keyword evidence="1" id="KW-0378">Hydrolase</keyword>
<dbReference type="Proteomes" id="UP000190037">
    <property type="component" value="Unassembled WGS sequence"/>
</dbReference>
<gene>
    <name evidence="3" type="ORF">B4N89_36365</name>
</gene>
<dbReference type="InterPro" id="IPR052016">
    <property type="entry name" value="Bact_Sigma-Reg"/>
</dbReference>
<proteinExistence type="predicted"/>
<dbReference type="OrthoDB" id="4935951at2"/>
<evidence type="ECO:0000313" key="3">
    <source>
        <dbReference type="EMBL" id="OPC78441.1"/>
    </source>
</evidence>
<dbReference type="EMBL" id="MWQN01000003">
    <property type="protein sequence ID" value="OPC78441.1"/>
    <property type="molecule type" value="Genomic_DNA"/>
</dbReference>
<name>A0A1T3NP44_9ACTN</name>
<dbReference type="Pfam" id="PF07228">
    <property type="entry name" value="SpoIIE"/>
    <property type="match status" value="1"/>
</dbReference>
<dbReference type="Gene3D" id="3.30.450.40">
    <property type="match status" value="1"/>
</dbReference>
<dbReference type="Gene3D" id="3.60.40.10">
    <property type="entry name" value="PPM-type phosphatase domain"/>
    <property type="match status" value="1"/>
</dbReference>
<protein>
    <submittedName>
        <fullName evidence="3">Stage II sporulation protein E</fullName>
    </submittedName>
</protein>
<evidence type="ECO:0000256" key="1">
    <source>
        <dbReference type="ARBA" id="ARBA00022801"/>
    </source>
</evidence>
<dbReference type="GO" id="GO:0016791">
    <property type="term" value="F:phosphatase activity"/>
    <property type="evidence" value="ECO:0007669"/>
    <property type="project" value="TreeGrafter"/>
</dbReference>
<dbReference type="InterPro" id="IPR001932">
    <property type="entry name" value="PPM-type_phosphatase-like_dom"/>
</dbReference>
<dbReference type="SUPFAM" id="SSF81606">
    <property type="entry name" value="PP2C-like"/>
    <property type="match status" value="1"/>
</dbReference>
<dbReference type="SMART" id="SM00331">
    <property type="entry name" value="PP2C_SIG"/>
    <property type="match status" value="1"/>
</dbReference>
<dbReference type="PANTHER" id="PTHR43156:SF2">
    <property type="entry name" value="STAGE II SPORULATION PROTEIN E"/>
    <property type="match status" value="1"/>
</dbReference>
<dbReference type="InterPro" id="IPR036457">
    <property type="entry name" value="PPM-type-like_dom_sf"/>
</dbReference>
<dbReference type="AlphaFoldDB" id="A0A1T3NP44"/>
<keyword evidence="4" id="KW-1185">Reference proteome</keyword>
<evidence type="ECO:0000259" key="2">
    <source>
        <dbReference type="SMART" id="SM00331"/>
    </source>
</evidence>
<dbReference type="PANTHER" id="PTHR43156">
    <property type="entry name" value="STAGE II SPORULATION PROTEIN E-RELATED"/>
    <property type="match status" value="1"/>
</dbReference>